<name>A0A813VX45_9BILA</name>
<evidence type="ECO:0000313" key="4">
    <source>
        <dbReference type="Proteomes" id="UP000663879"/>
    </source>
</evidence>
<dbReference type="AlphaFoldDB" id="A0A813VX45"/>
<dbReference type="Pfam" id="PF01145">
    <property type="entry name" value="Band_7"/>
    <property type="match status" value="1"/>
</dbReference>
<dbReference type="InterPro" id="IPR043202">
    <property type="entry name" value="Band-7_stomatin-like"/>
</dbReference>
<proteinExistence type="inferred from homology"/>
<dbReference type="PANTHER" id="PTHR10264">
    <property type="entry name" value="BAND 7 PROTEIN-RELATED"/>
    <property type="match status" value="1"/>
</dbReference>
<sequence length="128" mass="14671">MIYFRYGRLNKDGELGPGRVSYIVVVDEVVVVSKQDEQEIIPLLTILSIDAVSYTIKVTITYQVFDVVQAVTSVMDYKNALKLICGCLVRDACGFRTFDTVRTNQKEIEKDIEKDLAIITQSWYFYLL</sequence>
<dbReference type="PANTHER" id="PTHR10264:SF19">
    <property type="entry name" value="AT06885P-RELATED"/>
    <property type="match status" value="1"/>
</dbReference>
<dbReference type="Proteomes" id="UP000663879">
    <property type="component" value="Unassembled WGS sequence"/>
</dbReference>
<feature type="domain" description="Band 7" evidence="2">
    <location>
        <begin position="2"/>
        <end position="117"/>
    </location>
</feature>
<comment type="caution">
    <text evidence="3">The sequence shown here is derived from an EMBL/GenBank/DDBJ whole genome shotgun (WGS) entry which is preliminary data.</text>
</comment>
<dbReference type="InterPro" id="IPR001107">
    <property type="entry name" value="Band_7"/>
</dbReference>
<evidence type="ECO:0000259" key="2">
    <source>
        <dbReference type="Pfam" id="PF01145"/>
    </source>
</evidence>
<dbReference type="SUPFAM" id="SSF117892">
    <property type="entry name" value="Band 7/SPFH domain"/>
    <property type="match status" value="1"/>
</dbReference>
<dbReference type="Gene3D" id="3.30.479.30">
    <property type="entry name" value="Band 7 domain"/>
    <property type="match status" value="1"/>
</dbReference>
<comment type="similarity">
    <text evidence="1">Belongs to the band 7/mec-2 family.</text>
</comment>
<dbReference type="InterPro" id="IPR036013">
    <property type="entry name" value="Band_7/SPFH_dom_sf"/>
</dbReference>
<gene>
    <name evidence="3" type="ORF">OXX778_LOCUS8536</name>
</gene>
<evidence type="ECO:0000256" key="1">
    <source>
        <dbReference type="ARBA" id="ARBA00008164"/>
    </source>
</evidence>
<dbReference type="GO" id="GO:0005886">
    <property type="term" value="C:plasma membrane"/>
    <property type="evidence" value="ECO:0007669"/>
    <property type="project" value="InterPro"/>
</dbReference>
<protein>
    <recommendedName>
        <fullName evidence="2">Band 7 domain-containing protein</fullName>
    </recommendedName>
</protein>
<keyword evidence="4" id="KW-1185">Reference proteome</keyword>
<organism evidence="3 4">
    <name type="scientific">Brachionus calyciflorus</name>
    <dbReference type="NCBI Taxonomy" id="104777"/>
    <lineage>
        <taxon>Eukaryota</taxon>
        <taxon>Metazoa</taxon>
        <taxon>Spiralia</taxon>
        <taxon>Gnathifera</taxon>
        <taxon>Rotifera</taxon>
        <taxon>Eurotatoria</taxon>
        <taxon>Monogononta</taxon>
        <taxon>Pseudotrocha</taxon>
        <taxon>Ploima</taxon>
        <taxon>Brachionidae</taxon>
        <taxon>Brachionus</taxon>
    </lineage>
</organism>
<reference evidence="3" key="1">
    <citation type="submission" date="2021-02" db="EMBL/GenBank/DDBJ databases">
        <authorList>
            <person name="Nowell W R."/>
        </authorList>
    </citation>
    <scope>NUCLEOTIDE SEQUENCE</scope>
    <source>
        <strain evidence="3">Ploen Becks lab</strain>
    </source>
</reference>
<accession>A0A813VX45</accession>
<dbReference type="EMBL" id="CAJNOC010001184">
    <property type="protein sequence ID" value="CAF0842641.1"/>
    <property type="molecule type" value="Genomic_DNA"/>
</dbReference>
<evidence type="ECO:0000313" key="3">
    <source>
        <dbReference type="EMBL" id="CAF0842641.1"/>
    </source>
</evidence>